<protein>
    <submittedName>
        <fullName evidence="1">Uncharacterized protein</fullName>
    </submittedName>
</protein>
<evidence type="ECO:0000313" key="1">
    <source>
        <dbReference type="Ensembl" id="ENSSSCP00070007413.1"/>
    </source>
</evidence>
<proteinExistence type="predicted"/>
<dbReference type="Proteomes" id="UP000314985">
    <property type="component" value="Chromosome 1"/>
</dbReference>
<name>A0A4X1SYA8_PIG</name>
<sequence length="62" mass="7284">PEKGKGLFFVNILVTEVYCKYICKVCIFLSNRMLSSSPWNFFPQIRHLTRGAHTYISDERVE</sequence>
<accession>A0A4X1SYA8</accession>
<dbReference type="OMA" id="ICKVCIF"/>
<organism evidence="1 2">
    <name type="scientific">Sus scrofa</name>
    <name type="common">Pig</name>
    <dbReference type="NCBI Taxonomy" id="9823"/>
    <lineage>
        <taxon>Eukaryota</taxon>
        <taxon>Metazoa</taxon>
        <taxon>Chordata</taxon>
        <taxon>Craniata</taxon>
        <taxon>Vertebrata</taxon>
        <taxon>Euteleostomi</taxon>
        <taxon>Mammalia</taxon>
        <taxon>Eutheria</taxon>
        <taxon>Laurasiatheria</taxon>
        <taxon>Artiodactyla</taxon>
        <taxon>Suina</taxon>
        <taxon>Suidae</taxon>
        <taxon>Sus</taxon>
    </lineage>
</organism>
<reference evidence="1 2" key="1">
    <citation type="submission" date="2017-08" db="EMBL/GenBank/DDBJ databases">
        <title>USMARCv1.0.</title>
        <authorList>
            <person name="Hannum G.I."/>
            <person name="Koren S."/>
            <person name="Schroeder S.G."/>
            <person name="Chin S.C."/>
            <person name="Nonneman D.J."/>
            <person name="Becker S.A."/>
            <person name="Rosen B.D."/>
            <person name="Bickhart D.M."/>
            <person name="Putnam N.H."/>
            <person name="Green R.E."/>
            <person name="Tuggle C.K."/>
            <person name="Liu H."/>
            <person name="Rohrer G.A."/>
            <person name="Warr A."/>
            <person name="Hall R."/>
            <person name="Kim K."/>
            <person name="Hume D.A."/>
            <person name="Talbot R."/>
            <person name="Chow W."/>
            <person name="Howe K."/>
            <person name="Schwartz A.S."/>
            <person name="Watson M."/>
            <person name="Archibald A.L."/>
            <person name="Phillippy A.M."/>
            <person name="Smith T.P.L."/>
        </authorList>
    </citation>
    <scope>NUCLEOTIDE SEQUENCE [LARGE SCALE GENOMIC DNA]</scope>
</reference>
<evidence type="ECO:0000313" key="2">
    <source>
        <dbReference type="Proteomes" id="UP000314985"/>
    </source>
</evidence>
<dbReference type="Ensembl" id="ENSSSCT00070009031.1">
    <property type="protein sequence ID" value="ENSSSCP00070007413.1"/>
    <property type="gene ID" value="ENSSSCG00070004777.1"/>
</dbReference>
<dbReference type="AlphaFoldDB" id="A0A4X1SYA8"/>
<reference evidence="1" key="2">
    <citation type="submission" date="2025-08" db="UniProtKB">
        <authorList>
            <consortium name="Ensembl"/>
        </authorList>
    </citation>
    <scope>IDENTIFICATION</scope>
</reference>